<sequence>IAVENEEPLFRCVDGKVAAGPTPKPNTAKVAVKVIDVNDPPVFKKGVEKIYRNENGNPGDVLLIPDIRDEDSDVNKL</sequence>
<feature type="non-terminal residue" evidence="1">
    <location>
        <position position="77"/>
    </location>
</feature>
<evidence type="ECO:0000313" key="2">
    <source>
        <dbReference type="Proteomes" id="UP001529510"/>
    </source>
</evidence>
<evidence type="ECO:0008006" key="3">
    <source>
        <dbReference type="Google" id="ProtNLM"/>
    </source>
</evidence>
<protein>
    <recommendedName>
        <fullName evidence="3">Cadherin domain-containing protein</fullName>
    </recommendedName>
</protein>
<gene>
    <name evidence="1" type="ORF">M9458_047225</name>
</gene>
<dbReference type="Proteomes" id="UP001529510">
    <property type="component" value="Unassembled WGS sequence"/>
</dbReference>
<comment type="caution">
    <text evidence="1">The sequence shown here is derived from an EMBL/GenBank/DDBJ whole genome shotgun (WGS) entry which is preliminary data.</text>
</comment>
<evidence type="ECO:0000313" key="1">
    <source>
        <dbReference type="EMBL" id="KAL0159149.1"/>
    </source>
</evidence>
<dbReference type="EMBL" id="JAMKFB020000023">
    <property type="protein sequence ID" value="KAL0159149.1"/>
    <property type="molecule type" value="Genomic_DNA"/>
</dbReference>
<keyword evidence="2" id="KW-1185">Reference proteome</keyword>
<proteinExistence type="predicted"/>
<accession>A0ABD0NAR1</accession>
<organism evidence="1 2">
    <name type="scientific">Cirrhinus mrigala</name>
    <name type="common">Mrigala</name>
    <dbReference type="NCBI Taxonomy" id="683832"/>
    <lineage>
        <taxon>Eukaryota</taxon>
        <taxon>Metazoa</taxon>
        <taxon>Chordata</taxon>
        <taxon>Craniata</taxon>
        <taxon>Vertebrata</taxon>
        <taxon>Euteleostomi</taxon>
        <taxon>Actinopterygii</taxon>
        <taxon>Neopterygii</taxon>
        <taxon>Teleostei</taxon>
        <taxon>Ostariophysi</taxon>
        <taxon>Cypriniformes</taxon>
        <taxon>Cyprinidae</taxon>
        <taxon>Labeoninae</taxon>
        <taxon>Labeonini</taxon>
        <taxon>Cirrhinus</taxon>
    </lineage>
</organism>
<reference evidence="1 2" key="1">
    <citation type="submission" date="2024-05" db="EMBL/GenBank/DDBJ databases">
        <title>Genome sequencing and assembly of Indian major carp, Cirrhinus mrigala (Hamilton, 1822).</title>
        <authorList>
            <person name="Mohindra V."/>
            <person name="Chowdhury L.M."/>
            <person name="Lal K."/>
            <person name="Jena J.K."/>
        </authorList>
    </citation>
    <scope>NUCLEOTIDE SEQUENCE [LARGE SCALE GENOMIC DNA]</scope>
    <source>
        <strain evidence="1">CM1030</strain>
        <tissue evidence="1">Blood</tissue>
    </source>
</reference>
<name>A0ABD0NAR1_CIRMR</name>
<dbReference type="AlphaFoldDB" id="A0ABD0NAR1"/>
<feature type="non-terminal residue" evidence="1">
    <location>
        <position position="1"/>
    </location>
</feature>